<evidence type="ECO:0000313" key="2">
    <source>
        <dbReference type="EMBL" id="JAV89004.1"/>
    </source>
</evidence>
<feature type="compositionally biased region" description="Basic and acidic residues" evidence="1">
    <location>
        <begin position="92"/>
        <end position="108"/>
    </location>
</feature>
<evidence type="ECO:0000256" key="1">
    <source>
        <dbReference type="SAM" id="MobiDB-lite"/>
    </source>
</evidence>
<reference evidence="2" key="1">
    <citation type="journal article" date="2016" name="Sci. Rep.">
        <title>Molecular characterization of firefly nuptial gifts: a multi-omics approach sheds light on postcopulatory sexual selection.</title>
        <authorList>
            <person name="Al-Wathiqui N."/>
            <person name="Fallon T.R."/>
            <person name="South A."/>
            <person name="Weng J.K."/>
            <person name="Lewis S.M."/>
        </authorList>
    </citation>
    <scope>NUCLEOTIDE SEQUENCE</scope>
</reference>
<organism evidence="2">
    <name type="scientific">Photinus pyralis</name>
    <name type="common">Common eastern firefly</name>
    <name type="synonym">Lampyris pyralis</name>
    <dbReference type="NCBI Taxonomy" id="7054"/>
    <lineage>
        <taxon>Eukaryota</taxon>
        <taxon>Metazoa</taxon>
        <taxon>Ecdysozoa</taxon>
        <taxon>Arthropoda</taxon>
        <taxon>Hexapoda</taxon>
        <taxon>Insecta</taxon>
        <taxon>Pterygota</taxon>
        <taxon>Neoptera</taxon>
        <taxon>Endopterygota</taxon>
        <taxon>Coleoptera</taxon>
        <taxon>Polyphaga</taxon>
        <taxon>Elateriformia</taxon>
        <taxon>Elateroidea</taxon>
        <taxon>Lampyridae</taxon>
        <taxon>Lampyrinae</taxon>
        <taxon>Photinus</taxon>
    </lineage>
</organism>
<accession>A0A1Y1MTJ8</accession>
<protein>
    <submittedName>
        <fullName evidence="2">Uncharacterized protein</fullName>
    </submittedName>
</protein>
<sequence length="114" mass="13078">MWMGYAAEHWTKPVDARTGVERLVQEMSALEFDAQHEAVYGLGRFYTEEECHDIAKKYNRGIKLCILFLNGKYCLSCLIRKLCEAGLEESADDLKKWETSDSSESEKSDTEEEA</sequence>
<feature type="region of interest" description="Disordered" evidence="1">
    <location>
        <begin position="91"/>
        <end position="114"/>
    </location>
</feature>
<dbReference type="AlphaFoldDB" id="A0A1Y1MTJ8"/>
<proteinExistence type="predicted"/>
<name>A0A1Y1MTJ8_PHOPY</name>
<dbReference type="EMBL" id="GEZM01021417">
    <property type="protein sequence ID" value="JAV89004.1"/>
    <property type="molecule type" value="Transcribed_RNA"/>
</dbReference>